<name>A0ABR1XZK1_9PEZI</name>
<keyword evidence="2" id="KW-1185">Reference proteome</keyword>
<sequence length="153" mass="18034">MAGRASRRRMVMWRRRRRLRRRVRWASMPLEPKACPAAGKRRSRAPRRCRWLSGDKVHNRLRALVRVGCSFIFFPASKEWHDLALIKSILFLRGGRNFNQLLPISNLLFCWRVRAVDHPSSTADFGRLYSYATTYGAVLCCVMYDRDLHRCHS</sequence>
<gene>
    <name evidence="1" type="ORF">IWX90DRAFT_153223</name>
</gene>
<dbReference type="Proteomes" id="UP001456524">
    <property type="component" value="Unassembled WGS sequence"/>
</dbReference>
<comment type="caution">
    <text evidence="1">The sequence shown here is derived from an EMBL/GenBank/DDBJ whole genome shotgun (WGS) entry which is preliminary data.</text>
</comment>
<evidence type="ECO:0000313" key="2">
    <source>
        <dbReference type="Proteomes" id="UP001456524"/>
    </source>
</evidence>
<dbReference type="EMBL" id="JBBWUH010000003">
    <property type="protein sequence ID" value="KAK8173752.1"/>
    <property type="molecule type" value="Genomic_DNA"/>
</dbReference>
<evidence type="ECO:0000313" key="1">
    <source>
        <dbReference type="EMBL" id="KAK8173752.1"/>
    </source>
</evidence>
<reference evidence="1 2" key="1">
    <citation type="journal article" date="2022" name="G3 (Bethesda)">
        <title>Enemy or ally: a genomic approach to elucidate the lifestyle of Phyllosticta citrichinaensis.</title>
        <authorList>
            <person name="Buijs V.A."/>
            <person name="Groenewald J.Z."/>
            <person name="Haridas S."/>
            <person name="LaButti K.M."/>
            <person name="Lipzen A."/>
            <person name="Martin F.M."/>
            <person name="Barry K."/>
            <person name="Grigoriev I.V."/>
            <person name="Crous P.W."/>
            <person name="Seidl M.F."/>
        </authorList>
    </citation>
    <scope>NUCLEOTIDE SEQUENCE [LARGE SCALE GENOMIC DNA]</scope>
    <source>
        <strain evidence="1 2">CBS 129764</strain>
    </source>
</reference>
<organism evidence="1 2">
    <name type="scientific">Phyllosticta citrichinensis</name>
    <dbReference type="NCBI Taxonomy" id="1130410"/>
    <lineage>
        <taxon>Eukaryota</taxon>
        <taxon>Fungi</taxon>
        <taxon>Dikarya</taxon>
        <taxon>Ascomycota</taxon>
        <taxon>Pezizomycotina</taxon>
        <taxon>Dothideomycetes</taxon>
        <taxon>Dothideomycetes incertae sedis</taxon>
        <taxon>Botryosphaeriales</taxon>
        <taxon>Phyllostictaceae</taxon>
        <taxon>Phyllosticta</taxon>
    </lineage>
</organism>
<accession>A0ABR1XZK1</accession>
<protein>
    <submittedName>
        <fullName evidence="1">Uncharacterized protein</fullName>
    </submittedName>
</protein>
<proteinExistence type="predicted"/>